<name>A0A239AT74_9FLAO</name>
<gene>
    <name evidence="1" type="ORF">SAMN06265376_105121</name>
</gene>
<organism evidence="1 2">
    <name type="scientific">Dokdonia pacifica</name>
    <dbReference type="NCBI Taxonomy" id="1627892"/>
    <lineage>
        <taxon>Bacteria</taxon>
        <taxon>Pseudomonadati</taxon>
        <taxon>Bacteroidota</taxon>
        <taxon>Flavobacteriia</taxon>
        <taxon>Flavobacteriales</taxon>
        <taxon>Flavobacteriaceae</taxon>
        <taxon>Dokdonia</taxon>
    </lineage>
</organism>
<dbReference type="SUPFAM" id="SSF55486">
    <property type="entry name" value="Metalloproteases ('zincins'), catalytic domain"/>
    <property type="match status" value="1"/>
</dbReference>
<keyword evidence="2" id="KW-1185">Reference proteome</keyword>
<proteinExistence type="predicted"/>
<accession>A0A239AT74</accession>
<protein>
    <submittedName>
        <fullName evidence="1">Dual-action HEIGH metallo-peptidase</fullName>
    </submittedName>
</protein>
<dbReference type="GO" id="GO:0008237">
    <property type="term" value="F:metallopeptidase activity"/>
    <property type="evidence" value="ECO:0007669"/>
    <property type="project" value="InterPro"/>
</dbReference>
<evidence type="ECO:0000313" key="2">
    <source>
        <dbReference type="Proteomes" id="UP000198379"/>
    </source>
</evidence>
<dbReference type="OrthoDB" id="785995at2"/>
<reference evidence="1 2" key="1">
    <citation type="submission" date="2017-06" db="EMBL/GenBank/DDBJ databases">
        <authorList>
            <person name="Kim H.J."/>
            <person name="Triplett B.A."/>
        </authorList>
    </citation>
    <scope>NUCLEOTIDE SEQUENCE [LARGE SCALE GENOMIC DNA]</scope>
    <source>
        <strain evidence="1 2">DSM 25597</strain>
    </source>
</reference>
<dbReference type="Gene3D" id="3.40.390.10">
    <property type="entry name" value="Collagenase (Catalytic Domain)"/>
    <property type="match status" value="1"/>
</dbReference>
<dbReference type="InterPro" id="IPR024079">
    <property type="entry name" value="MetalloPept_cat_dom_sf"/>
</dbReference>
<dbReference type="AlphaFoldDB" id="A0A239AT74"/>
<dbReference type="InterPro" id="IPR024653">
    <property type="entry name" value="Peptidase_M10/M27/M57"/>
</dbReference>
<dbReference type="RefSeq" id="WP_089372378.1">
    <property type="nucleotide sequence ID" value="NZ_BMEP01000006.1"/>
</dbReference>
<dbReference type="Pfam" id="PF12388">
    <property type="entry name" value="Peptidase_M57"/>
    <property type="match status" value="1"/>
</dbReference>
<sequence length="302" mass="33317">MKTNLKSIFLLLTGVTFFLFSCEQDEISIEEDANLVTESSQEVVDKFIPQEPVTDQKILDLIRTLEIDSGDVTKGDFHLPDGTVEQRIYIGHDITITEAELQAMQFIEDQSRQYRTFNLVTGNNRTIDILGYVNNDQFSLNNNERTALQWAVDNYNRLSGVSLQFNLTYGSNFQAADMVVYDITANRPGESGGVAGFPDSSGRAFKWVQIFGIGNAPLNTIEHVIAHEIGHSVGFRHTDFFNRISCPVGPLRGNEGSGSDGAVHISGTPTGNDFTSVMNACVRAGTDGEFNGNDITALRNIY</sequence>
<evidence type="ECO:0000313" key="1">
    <source>
        <dbReference type="EMBL" id="SNR98827.1"/>
    </source>
</evidence>
<dbReference type="Proteomes" id="UP000198379">
    <property type="component" value="Unassembled WGS sequence"/>
</dbReference>
<dbReference type="EMBL" id="FZNY01000005">
    <property type="protein sequence ID" value="SNR98827.1"/>
    <property type="molecule type" value="Genomic_DNA"/>
</dbReference>
<dbReference type="PROSITE" id="PS51257">
    <property type="entry name" value="PROKAR_LIPOPROTEIN"/>
    <property type="match status" value="1"/>
</dbReference>